<accession>A0AAD8KH32</accession>
<evidence type="ECO:0000313" key="1">
    <source>
        <dbReference type="EMBL" id="KAK1422668.1"/>
    </source>
</evidence>
<dbReference type="EMBL" id="JAUHHV010000005">
    <property type="protein sequence ID" value="KAK1422668.1"/>
    <property type="molecule type" value="Genomic_DNA"/>
</dbReference>
<reference evidence="1" key="1">
    <citation type="journal article" date="2023" name="bioRxiv">
        <title>Improved chromosome-level genome assembly for marigold (Tagetes erecta).</title>
        <authorList>
            <person name="Jiang F."/>
            <person name="Yuan L."/>
            <person name="Wang S."/>
            <person name="Wang H."/>
            <person name="Xu D."/>
            <person name="Wang A."/>
            <person name="Fan W."/>
        </authorList>
    </citation>
    <scope>NUCLEOTIDE SEQUENCE</scope>
    <source>
        <strain evidence="1">WSJ</strain>
        <tissue evidence="1">Leaf</tissue>
    </source>
</reference>
<evidence type="ECO:0000313" key="2">
    <source>
        <dbReference type="Proteomes" id="UP001229421"/>
    </source>
</evidence>
<gene>
    <name evidence="1" type="ORF">QVD17_17954</name>
</gene>
<proteinExistence type="predicted"/>
<dbReference type="AlphaFoldDB" id="A0AAD8KH32"/>
<name>A0AAD8KH32_TARER</name>
<organism evidence="1 2">
    <name type="scientific">Tagetes erecta</name>
    <name type="common">African marigold</name>
    <dbReference type="NCBI Taxonomy" id="13708"/>
    <lineage>
        <taxon>Eukaryota</taxon>
        <taxon>Viridiplantae</taxon>
        <taxon>Streptophyta</taxon>
        <taxon>Embryophyta</taxon>
        <taxon>Tracheophyta</taxon>
        <taxon>Spermatophyta</taxon>
        <taxon>Magnoliopsida</taxon>
        <taxon>eudicotyledons</taxon>
        <taxon>Gunneridae</taxon>
        <taxon>Pentapetalae</taxon>
        <taxon>asterids</taxon>
        <taxon>campanulids</taxon>
        <taxon>Asterales</taxon>
        <taxon>Asteraceae</taxon>
        <taxon>Asteroideae</taxon>
        <taxon>Heliantheae alliance</taxon>
        <taxon>Tageteae</taxon>
        <taxon>Tagetes</taxon>
    </lineage>
</organism>
<comment type="caution">
    <text evidence="1">The sequence shown here is derived from an EMBL/GenBank/DDBJ whole genome shotgun (WGS) entry which is preliminary data.</text>
</comment>
<protein>
    <submittedName>
        <fullName evidence="1">Uncharacterized protein</fullName>
    </submittedName>
</protein>
<sequence>MASLVLLLSELLKHHDAEFGFTSSSLLKTRSSCFSGGATAEGGGGVSCATEKRVSGKSLRYGYRREEDVVEDEAELRVCVEFV</sequence>
<dbReference type="Proteomes" id="UP001229421">
    <property type="component" value="Unassembled WGS sequence"/>
</dbReference>
<keyword evidence="2" id="KW-1185">Reference proteome</keyword>